<comment type="similarity">
    <text evidence="1 2">Belongs to the outer membrane factor (OMF) (TC 1.B.17) family.</text>
</comment>
<organism evidence="3 4">
    <name type="scientific">Sphingopyxis flava</name>
    <dbReference type="NCBI Taxonomy" id="1507287"/>
    <lineage>
        <taxon>Bacteria</taxon>
        <taxon>Pseudomonadati</taxon>
        <taxon>Pseudomonadota</taxon>
        <taxon>Alphaproteobacteria</taxon>
        <taxon>Sphingomonadales</taxon>
        <taxon>Sphingomonadaceae</taxon>
        <taxon>Sphingopyxis</taxon>
    </lineage>
</organism>
<dbReference type="InterPro" id="IPR003423">
    <property type="entry name" value="OMP_efflux"/>
</dbReference>
<evidence type="ECO:0000313" key="3">
    <source>
        <dbReference type="EMBL" id="SKB26597.1"/>
    </source>
</evidence>
<keyword evidence="2" id="KW-0472">Membrane</keyword>
<dbReference type="SUPFAM" id="SSF56954">
    <property type="entry name" value="Outer membrane efflux proteins (OEP)"/>
    <property type="match status" value="1"/>
</dbReference>
<name>A0A1T4ZVI3_9SPHN</name>
<keyword evidence="2 3" id="KW-0449">Lipoprotein</keyword>
<proteinExistence type="inferred from homology"/>
<dbReference type="EMBL" id="FUYP01000001">
    <property type="protein sequence ID" value="SKB26597.1"/>
    <property type="molecule type" value="Genomic_DNA"/>
</dbReference>
<evidence type="ECO:0000256" key="2">
    <source>
        <dbReference type="RuleBase" id="RU362097"/>
    </source>
</evidence>
<dbReference type="InterPro" id="IPR010131">
    <property type="entry name" value="MdtP/NodT-like"/>
</dbReference>
<dbReference type="PANTHER" id="PTHR30203">
    <property type="entry name" value="OUTER MEMBRANE CATION EFFLUX PROTEIN"/>
    <property type="match status" value="1"/>
</dbReference>
<sequence>MKRSLLLAATGALALPGCTVGPAHVSPVPTAPSQSPFVEGEKSPVFTGDQPPGEWWSLFGDPALDALVEQALAANTDLRVAAANLAQARAVLKEAKAGRLPTTRVGASGAYARQGGSTTGIGPVEGETYDVGLDVGYQVDLFGRVESAIRASRADAQAVQAAFDLTRITVAAETTRAYADVCAFNRQLAAAQETLRIQEQTFDLTRRLFEGGRATRLETGQAGALLEQTRAALPTLEAQRSAALYRLAVLTGKPPAEAPETVLQCQAPPALDRPIPVGDGASLLARRPDIRRAERELAAAAARVNVATAELYPSISLGGSIGSTAGSISGLGSSDGFRFSLGPLISWNFPNMAAARARLRQAEAGADAALAAFDGAWLSALQETESALAAYAGELDRLSALRRASEEAGEAARIARLRYQAGRENFQVVLDAERSLAQIQATIAQSEQQRSTYLVALFLALGGGWQEAATGA</sequence>
<dbReference type="AlphaFoldDB" id="A0A1T4ZVI3"/>
<dbReference type="RefSeq" id="WP_079636828.1">
    <property type="nucleotide sequence ID" value="NZ_FUYP01000001.1"/>
</dbReference>
<dbReference type="Pfam" id="PF02321">
    <property type="entry name" value="OEP"/>
    <property type="match status" value="2"/>
</dbReference>
<keyword evidence="4" id="KW-1185">Reference proteome</keyword>
<reference evidence="4" key="1">
    <citation type="submission" date="2017-02" db="EMBL/GenBank/DDBJ databases">
        <authorList>
            <person name="Varghese N."/>
            <person name="Submissions S."/>
        </authorList>
    </citation>
    <scope>NUCLEOTIDE SEQUENCE [LARGE SCALE GENOMIC DNA]</scope>
    <source>
        <strain evidence="4">R11H</strain>
    </source>
</reference>
<dbReference type="NCBIfam" id="TIGR01845">
    <property type="entry name" value="outer_NodT"/>
    <property type="match status" value="1"/>
</dbReference>
<dbReference type="Gene3D" id="2.20.200.10">
    <property type="entry name" value="Outer membrane efflux proteins (OEP)"/>
    <property type="match status" value="1"/>
</dbReference>
<accession>A0A1T4ZVI3</accession>
<comment type="subcellular location">
    <subcellularLocation>
        <location evidence="2">Cell membrane</location>
        <topology evidence="2">Lipid-anchor</topology>
    </subcellularLocation>
</comment>
<keyword evidence="2" id="KW-1134">Transmembrane beta strand</keyword>
<dbReference type="GO" id="GO:0015562">
    <property type="term" value="F:efflux transmembrane transporter activity"/>
    <property type="evidence" value="ECO:0007669"/>
    <property type="project" value="InterPro"/>
</dbReference>
<protein>
    <submittedName>
        <fullName evidence="3">Efflux transporter, outer membrane factor (OMF) lipoprotein, NodT family</fullName>
    </submittedName>
</protein>
<keyword evidence="2" id="KW-0564">Palmitate</keyword>
<keyword evidence="2" id="KW-0812">Transmembrane</keyword>
<dbReference type="PANTHER" id="PTHR30203:SF21">
    <property type="entry name" value="OUTER MEMBRANE COMPONENT OF MULTIDRUG EFFLUX PUMP-RELATED"/>
    <property type="match status" value="1"/>
</dbReference>
<dbReference type="OrthoDB" id="9770517at2"/>
<keyword evidence="2" id="KW-0732">Signal</keyword>
<dbReference type="GO" id="GO:0005886">
    <property type="term" value="C:plasma membrane"/>
    <property type="evidence" value="ECO:0007669"/>
    <property type="project" value="UniProtKB-SubCell"/>
</dbReference>
<gene>
    <name evidence="3" type="ORF">SAMN06295937_1001209</name>
</gene>
<feature type="signal peptide" evidence="2">
    <location>
        <begin position="1"/>
        <end position="25"/>
    </location>
</feature>
<evidence type="ECO:0000313" key="4">
    <source>
        <dbReference type="Proteomes" id="UP000190044"/>
    </source>
</evidence>
<evidence type="ECO:0000256" key="1">
    <source>
        <dbReference type="ARBA" id="ARBA00007613"/>
    </source>
</evidence>
<dbReference type="Gene3D" id="1.20.1600.10">
    <property type="entry name" value="Outer membrane efflux proteins (OEP)"/>
    <property type="match status" value="1"/>
</dbReference>
<feature type="chain" id="PRO_5011832723" evidence="2">
    <location>
        <begin position="26"/>
        <end position="472"/>
    </location>
</feature>
<dbReference type="Proteomes" id="UP000190044">
    <property type="component" value="Unassembled WGS sequence"/>
</dbReference>